<evidence type="ECO:0000313" key="4">
    <source>
        <dbReference type="Proteomes" id="UP000178943"/>
    </source>
</evidence>
<dbReference type="PANTHER" id="PTHR43489">
    <property type="entry name" value="ISOMERASE"/>
    <property type="match status" value="1"/>
</dbReference>
<gene>
    <name evidence="3" type="ORF">A2Y62_05910</name>
</gene>
<comment type="caution">
    <text evidence="3">The sequence shown here is derived from an EMBL/GenBank/DDBJ whole genome shotgun (WGS) entry which is preliminary data.</text>
</comment>
<dbReference type="InterPro" id="IPR036237">
    <property type="entry name" value="Xyl_isomerase-like_sf"/>
</dbReference>
<organism evidence="3 4">
    <name type="scientific">Candidatus Fischerbacteria bacterium RBG_13_37_8</name>
    <dbReference type="NCBI Taxonomy" id="1817863"/>
    <lineage>
        <taxon>Bacteria</taxon>
        <taxon>Candidatus Fischeribacteriota</taxon>
    </lineage>
</organism>
<evidence type="ECO:0000313" key="3">
    <source>
        <dbReference type="EMBL" id="OGF59127.1"/>
    </source>
</evidence>
<evidence type="ECO:0000256" key="1">
    <source>
        <dbReference type="ARBA" id="ARBA00023235"/>
    </source>
</evidence>
<dbReference type="Gene3D" id="3.20.20.150">
    <property type="entry name" value="Divalent-metal-dependent TIM barrel enzymes"/>
    <property type="match status" value="1"/>
</dbReference>
<dbReference type="STRING" id="1817863.A2Y62_05910"/>
<reference evidence="3 4" key="1">
    <citation type="journal article" date="2016" name="Nat. Commun.">
        <title>Thousands of microbial genomes shed light on interconnected biogeochemical processes in an aquifer system.</title>
        <authorList>
            <person name="Anantharaman K."/>
            <person name="Brown C.T."/>
            <person name="Hug L.A."/>
            <person name="Sharon I."/>
            <person name="Castelle C.J."/>
            <person name="Probst A.J."/>
            <person name="Thomas B.C."/>
            <person name="Singh A."/>
            <person name="Wilkins M.J."/>
            <person name="Karaoz U."/>
            <person name="Brodie E.L."/>
            <person name="Williams K.H."/>
            <person name="Hubbard S.S."/>
            <person name="Banfield J.F."/>
        </authorList>
    </citation>
    <scope>NUCLEOTIDE SEQUENCE [LARGE SCALE GENOMIC DNA]</scope>
</reference>
<dbReference type="InterPro" id="IPR050417">
    <property type="entry name" value="Sugar_Epim/Isomerase"/>
</dbReference>
<feature type="domain" description="Xylose isomerase-like TIM barrel" evidence="2">
    <location>
        <begin position="32"/>
        <end position="259"/>
    </location>
</feature>
<dbReference type="AlphaFoldDB" id="A0A1F5V6R6"/>
<dbReference type="PANTHER" id="PTHR43489:SF7">
    <property type="entry name" value="3-DEHYDRO-D-GULOSIDE 4-EPIMERASE-RELATED"/>
    <property type="match status" value="1"/>
</dbReference>
<accession>A0A1F5V6R6</accession>
<keyword evidence="1" id="KW-0413">Isomerase</keyword>
<dbReference type="InterPro" id="IPR013022">
    <property type="entry name" value="Xyl_isomerase-like_TIM-brl"/>
</dbReference>
<dbReference type="EMBL" id="MFGW01000222">
    <property type="protein sequence ID" value="OGF59127.1"/>
    <property type="molecule type" value="Genomic_DNA"/>
</dbReference>
<dbReference type="GO" id="GO:0016853">
    <property type="term" value="F:isomerase activity"/>
    <property type="evidence" value="ECO:0007669"/>
    <property type="project" value="UniProtKB-KW"/>
</dbReference>
<name>A0A1F5V6R6_9BACT</name>
<dbReference type="SUPFAM" id="SSF51658">
    <property type="entry name" value="Xylose isomerase-like"/>
    <property type="match status" value="1"/>
</dbReference>
<protein>
    <recommendedName>
        <fullName evidence="2">Xylose isomerase-like TIM barrel domain-containing protein</fullName>
    </recommendedName>
</protein>
<proteinExistence type="predicted"/>
<dbReference type="Proteomes" id="UP000178943">
    <property type="component" value="Unassembled WGS sequence"/>
</dbReference>
<dbReference type="Pfam" id="PF01261">
    <property type="entry name" value="AP_endonuc_2"/>
    <property type="match status" value="1"/>
</dbReference>
<evidence type="ECO:0000259" key="2">
    <source>
        <dbReference type="Pfam" id="PF01261"/>
    </source>
</evidence>
<sequence length="278" mass="31147">MIFKKSISVSPIKTGFDPVLFAGKLEDGIPIIADLGFDAIELSIKDPNEKIIKDTIKTASNYGLAISTIATGQSYYNDHISLSDLNEGRRKSCISRMAANIDLASSLKAVIIIGGIRGAGYDSQKSDLPRFMENFKKSLNEIIPYAEKKNVVLLLEPINRYETMLINDVTQALNLIDEIKSENLKILLDTYHMNIEERSIEESFRKAKGCIKYIHLADSNRLAPGWGHINFKSIVSTLNEIGYEGFIGFEILPKPSDHEAAVQTKDFFDLFLRESKDH</sequence>